<organism evidence="2 3">
    <name type="scientific">Streptomyces clavifer</name>
    <dbReference type="NCBI Taxonomy" id="68188"/>
    <lineage>
        <taxon>Bacteria</taxon>
        <taxon>Bacillati</taxon>
        <taxon>Actinomycetota</taxon>
        <taxon>Actinomycetes</taxon>
        <taxon>Kitasatosporales</taxon>
        <taxon>Streptomycetaceae</taxon>
        <taxon>Streptomyces</taxon>
    </lineage>
</organism>
<name>A0ABS4V3S3_9ACTN</name>
<accession>A0ABS4V3S3</accession>
<gene>
    <name evidence="2" type="ORF">JOF59_000965</name>
</gene>
<comment type="caution">
    <text evidence="2">The sequence shown here is derived from an EMBL/GenBank/DDBJ whole genome shotgun (WGS) entry which is preliminary data.</text>
</comment>
<evidence type="ECO:0000256" key="1">
    <source>
        <dbReference type="SAM" id="Phobius"/>
    </source>
</evidence>
<evidence type="ECO:0000313" key="3">
    <source>
        <dbReference type="Proteomes" id="UP001519311"/>
    </source>
</evidence>
<sequence length="110" mass="11834">MTEQDTKERTRRPPGKAVATALCAALLLVLNAIGGFFLLNALLVESEGPWDSTVTDTARAMALFALVTELLAAAVTGAFVALVRLRRWWFLIPAVLILAAIARMVFAPVP</sequence>
<proteinExistence type="predicted"/>
<keyword evidence="1" id="KW-1133">Transmembrane helix</keyword>
<protein>
    <submittedName>
        <fullName evidence="2">Uncharacterized protein</fullName>
    </submittedName>
</protein>
<dbReference type="EMBL" id="JAGINS010000001">
    <property type="protein sequence ID" value="MBP2358565.1"/>
    <property type="molecule type" value="Genomic_DNA"/>
</dbReference>
<feature type="transmembrane region" description="Helical" evidence="1">
    <location>
        <begin position="63"/>
        <end position="83"/>
    </location>
</feature>
<evidence type="ECO:0000313" key="2">
    <source>
        <dbReference type="EMBL" id="MBP2358565.1"/>
    </source>
</evidence>
<reference evidence="2 3" key="1">
    <citation type="submission" date="2021-03" db="EMBL/GenBank/DDBJ databases">
        <title>Sequencing the genomes of 1000 actinobacteria strains.</title>
        <authorList>
            <person name="Klenk H.-P."/>
        </authorList>
    </citation>
    <scope>NUCLEOTIDE SEQUENCE [LARGE SCALE GENOMIC DNA]</scope>
    <source>
        <strain evidence="2 3">DSM 40843</strain>
    </source>
</reference>
<dbReference type="Proteomes" id="UP001519311">
    <property type="component" value="Unassembled WGS sequence"/>
</dbReference>
<keyword evidence="3" id="KW-1185">Reference proteome</keyword>
<keyword evidence="1" id="KW-0472">Membrane</keyword>
<dbReference type="RefSeq" id="WP_056789173.1">
    <property type="nucleotide sequence ID" value="NZ_BMWJ01000014.1"/>
</dbReference>
<feature type="transmembrane region" description="Helical" evidence="1">
    <location>
        <begin position="88"/>
        <end position="106"/>
    </location>
</feature>
<feature type="transmembrane region" description="Helical" evidence="1">
    <location>
        <begin position="21"/>
        <end position="43"/>
    </location>
</feature>
<keyword evidence="1" id="KW-0812">Transmembrane</keyword>